<dbReference type="InterPro" id="IPR053151">
    <property type="entry name" value="RNase_H-like"/>
</dbReference>
<proteinExistence type="predicted"/>
<reference evidence="3" key="1">
    <citation type="submission" date="2017-03" db="EMBL/GenBank/DDBJ databases">
        <title>Phytopthora megakarya and P. palmivora, two closely related causual agents of cacao black pod achieved similar genome size and gene model numbers by different mechanisms.</title>
        <authorList>
            <person name="Ali S."/>
            <person name="Shao J."/>
            <person name="Larry D.J."/>
            <person name="Kronmiller B."/>
            <person name="Shen D."/>
            <person name="Strem M.D."/>
            <person name="Melnick R.L."/>
            <person name="Guiltinan M.J."/>
            <person name="Tyler B.M."/>
            <person name="Meinhardt L.W."/>
            <person name="Bailey B.A."/>
        </authorList>
    </citation>
    <scope>NUCLEOTIDE SEQUENCE [LARGE SCALE GENOMIC DNA]</scope>
    <source>
        <strain evidence="3">zdho120</strain>
    </source>
</reference>
<gene>
    <name evidence="2" type="ORF">PHMEG_00029759</name>
</gene>
<name>A0A225V3E5_9STRA</name>
<dbReference type="PANTHER" id="PTHR47723:SF23">
    <property type="entry name" value="REVERSE TRANSCRIPTASE-LIKE PROTEIN"/>
    <property type="match status" value="1"/>
</dbReference>
<dbReference type="Proteomes" id="UP000198211">
    <property type="component" value="Unassembled WGS sequence"/>
</dbReference>
<dbReference type="SUPFAM" id="SSF53098">
    <property type="entry name" value="Ribonuclease H-like"/>
    <property type="match status" value="1"/>
</dbReference>
<keyword evidence="3" id="KW-1185">Reference proteome</keyword>
<accession>A0A225V3E5</accession>
<dbReference type="PANTHER" id="PTHR47723">
    <property type="entry name" value="OS05G0353850 PROTEIN"/>
    <property type="match status" value="1"/>
</dbReference>
<dbReference type="OrthoDB" id="126704at2759"/>
<dbReference type="AlphaFoldDB" id="A0A225V3E5"/>
<evidence type="ECO:0000313" key="2">
    <source>
        <dbReference type="EMBL" id="OWY99266.1"/>
    </source>
</evidence>
<dbReference type="InterPro" id="IPR012337">
    <property type="entry name" value="RNaseH-like_sf"/>
</dbReference>
<protein>
    <recommendedName>
        <fullName evidence="1">RNase H type-1 domain-containing protein</fullName>
    </recommendedName>
</protein>
<evidence type="ECO:0000259" key="1">
    <source>
        <dbReference type="Pfam" id="PF13456"/>
    </source>
</evidence>
<comment type="caution">
    <text evidence="2">The sequence shown here is derived from an EMBL/GenBank/DDBJ whole genome shotgun (WGS) entry which is preliminary data.</text>
</comment>
<dbReference type="Gene3D" id="3.30.420.10">
    <property type="entry name" value="Ribonuclease H-like superfamily/Ribonuclease H"/>
    <property type="match status" value="1"/>
</dbReference>
<dbReference type="Pfam" id="PF13456">
    <property type="entry name" value="RVT_3"/>
    <property type="match status" value="1"/>
</dbReference>
<feature type="domain" description="RNase H type-1" evidence="1">
    <location>
        <begin position="68"/>
        <end position="188"/>
    </location>
</feature>
<evidence type="ECO:0000313" key="3">
    <source>
        <dbReference type="Proteomes" id="UP000198211"/>
    </source>
</evidence>
<dbReference type="GO" id="GO:0004523">
    <property type="term" value="F:RNA-DNA hybrid ribonuclease activity"/>
    <property type="evidence" value="ECO:0007669"/>
    <property type="project" value="InterPro"/>
</dbReference>
<dbReference type="GO" id="GO:0003676">
    <property type="term" value="F:nucleic acid binding"/>
    <property type="evidence" value="ECO:0007669"/>
    <property type="project" value="InterPro"/>
</dbReference>
<sequence length="211" mass="24341">MCGPSGGTLSHWDIKIQKVQKDEDGLAVIMGAWITPREYLDEAVKTLIPLRDMFEGYRFYLQVVILSIDGAAKFSTKKGSCGCVLWPLPGWEVLKAKGFYLENNTVNETEYHGLLNRPEMVTEMRLQHLVVVGDSRIGIQQDQELISCNRKHLQKHLANVELLKTKFGSLRLVHLKREYNQIADYLTTKTLDRMSHRTLRTRRELHIWSTC</sequence>
<organism evidence="2 3">
    <name type="scientific">Phytophthora megakarya</name>
    <dbReference type="NCBI Taxonomy" id="4795"/>
    <lineage>
        <taxon>Eukaryota</taxon>
        <taxon>Sar</taxon>
        <taxon>Stramenopiles</taxon>
        <taxon>Oomycota</taxon>
        <taxon>Peronosporomycetes</taxon>
        <taxon>Peronosporales</taxon>
        <taxon>Peronosporaceae</taxon>
        <taxon>Phytophthora</taxon>
    </lineage>
</organism>
<dbReference type="InterPro" id="IPR036397">
    <property type="entry name" value="RNaseH_sf"/>
</dbReference>
<dbReference type="EMBL" id="NBNE01008645">
    <property type="protein sequence ID" value="OWY99266.1"/>
    <property type="molecule type" value="Genomic_DNA"/>
</dbReference>
<dbReference type="InterPro" id="IPR002156">
    <property type="entry name" value="RNaseH_domain"/>
</dbReference>